<keyword evidence="3" id="KW-1185">Reference proteome</keyword>
<dbReference type="RefSeq" id="WP_121199348.1">
    <property type="nucleotide sequence ID" value="NZ_RBKU01000001.1"/>
</dbReference>
<comment type="caution">
    <text evidence="2">The sequence shown here is derived from an EMBL/GenBank/DDBJ whole genome shotgun (WGS) entry which is preliminary data.</text>
</comment>
<dbReference type="AlphaFoldDB" id="A0A495J5A8"/>
<gene>
    <name evidence="2" type="ORF">BDD43_4116</name>
</gene>
<evidence type="ECO:0000313" key="2">
    <source>
        <dbReference type="EMBL" id="RKR83901.1"/>
    </source>
</evidence>
<feature type="transmembrane region" description="Helical" evidence="1">
    <location>
        <begin position="95"/>
        <end position="118"/>
    </location>
</feature>
<dbReference type="InterPro" id="IPR024294">
    <property type="entry name" value="DUF3810"/>
</dbReference>
<evidence type="ECO:0000256" key="1">
    <source>
        <dbReference type="SAM" id="Phobius"/>
    </source>
</evidence>
<name>A0A495J5A8_9SPHI</name>
<feature type="transmembrane region" description="Helical" evidence="1">
    <location>
        <begin position="68"/>
        <end position="88"/>
    </location>
</feature>
<dbReference type="Proteomes" id="UP000268007">
    <property type="component" value="Unassembled WGS sequence"/>
</dbReference>
<dbReference type="EMBL" id="RBKU01000001">
    <property type="protein sequence ID" value="RKR83901.1"/>
    <property type="molecule type" value="Genomic_DNA"/>
</dbReference>
<reference evidence="2 3" key="1">
    <citation type="submission" date="2018-10" db="EMBL/GenBank/DDBJ databases">
        <title>Genomic Encyclopedia of Archaeal and Bacterial Type Strains, Phase II (KMG-II): from individual species to whole genera.</title>
        <authorList>
            <person name="Goeker M."/>
        </authorList>
    </citation>
    <scope>NUCLEOTIDE SEQUENCE [LARGE SCALE GENOMIC DNA]</scope>
    <source>
        <strain evidence="2 3">DSM 18602</strain>
    </source>
</reference>
<protein>
    <submittedName>
        <fullName evidence="2">Uncharacterized protein DUF3810</fullName>
    </submittedName>
</protein>
<keyword evidence="1" id="KW-0472">Membrane</keyword>
<organism evidence="2 3">
    <name type="scientific">Mucilaginibacter gracilis</name>
    <dbReference type="NCBI Taxonomy" id="423350"/>
    <lineage>
        <taxon>Bacteria</taxon>
        <taxon>Pseudomonadati</taxon>
        <taxon>Bacteroidota</taxon>
        <taxon>Sphingobacteriia</taxon>
        <taxon>Sphingobacteriales</taxon>
        <taxon>Sphingobacteriaceae</taxon>
        <taxon>Mucilaginibacter</taxon>
    </lineage>
</organism>
<dbReference type="OrthoDB" id="1048788at2"/>
<feature type="transmembrane region" description="Helical" evidence="1">
    <location>
        <begin position="15"/>
        <end position="32"/>
    </location>
</feature>
<sequence length="363" mass="41970">MIRFKYSKGPIQSKIAIIVVLAAIWVLMVLFMNHPTAVERYYSGSLYLGICWVLHPVFNLFPFSVGDVFYILLIVYLLYVLIKIIRLLVLRRFRLMFICLLKVIIVVQALIVVFYIFWGLNYFRPSAAKRLNLQDTSYSFEDIKQVTAMLIDSANASRARLTSEDTLQNNAAIYQTAANAIDTLSKQSKYFPAIHPKIKSSLLTFFMNYLGTEGDYNPFTSEAQMNYQMPVFLRPFTACHEMTHQMGFGAEDEANFGGFVAGIGSHNRLLRYSAYYSGMEEFMLTVFLKDSLSYKKLKTNISPQVRSDRKHDRLYWKSFEGKAGIFGSILYDNYLKSNNQPQGLKTYNRMIRLVMAWYCKKEP</sequence>
<proteinExistence type="predicted"/>
<keyword evidence="1" id="KW-0812">Transmembrane</keyword>
<dbReference type="Pfam" id="PF12725">
    <property type="entry name" value="DUF3810"/>
    <property type="match status" value="1"/>
</dbReference>
<feature type="transmembrane region" description="Helical" evidence="1">
    <location>
        <begin position="44"/>
        <end position="62"/>
    </location>
</feature>
<keyword evidence="1" id="KW-1133">Transmembrane helix</keyword>
<accession>A0A495J5A8</accession>
<evidence type="ECO:0000313" key="3">
    <source>
        <dbReference type="Proteomes" id="UP000268007"/>
    </source>
</evidence>